<dbReference type="InterPro" id="IPR012349">
    <property type="entry name" value="Split_barrel_FMN-bd"/>
</dbReference>
<feature type="domain" description="Pyridoxamine 5'-phosphate oxidase N-terminal" evidence="1">
    <location>
        <begin position="3"/>
        <end position="101"/>
    </location>
</feature>
<dbReference type="InterPro" id="IPR011576">
    <property type="entry name" value="Pyridox_Oxase_N"/>
</dbReference>
<dbReference type="Gene3D" id="2.30.110.10">
    <property type="entry name" value="Electron Transport, Fmn-binding Protein, Chain A"/>
    <property type="match status" value="1"/>
</dbReference>
<dbReference type="EMBL" id="QOZG01000006">
    <property type="protein sequence ID" value="RCS23020.1"/>
    <property type="molecule type" value="Genomic_DNA"/>
</dbReference>
<sequence length="156" mass="17082">MKLTDDIKHFIASPVMIIAGTRDADNQPAIGRGVGARISYEDRVEIVFSSWQWPETAANITSNGQVAITFARPADYVSYQLKGDATLRAAEPEDLALAERYCTATTAMFAHLGVEPDLVRPWLEYRDAVVANVIVRELYVQTPGPKAGTTIGAETR</sequence>
<keyword evidence="3" id="KW-1185">Reference proteome</keyword>
<reference evidence="2 3" key="1">
    <citation type="submission" date="2018-07" db="EMBL/GenBank/DDBJ databases">
        <title>The draft genome of Phyllobacterium salinisoli.</title>
        <authorList>
            <person name="Liu L."/>
            <person name="Li L."/>
            <person name="Zhang X."/>
            <person name="Liang L."/>
        </authorList>
    </citation>
    <scope>NUCLEOTIDE SEQUENCE [LARGE SCALE GENOMIC DNA]</scope>
    <source>
        <strain evidence="2 3">LLAN61</strain>
    </source>
</reference>
<dbReference type="RefSeq" id="WP_114441562.1">
    <property type="nucleotide sequence ID" value="NZ_QOZG01000006.1"/>
</dbReference>
<name>A0A368K4T8_9HYPH</name>
<gene>
    <name evidence="2" type="ORF">DUT91_16260</name>
</gene>
<organism evidence="2 3">
    <name type="scientific">Phyllobacterium salinisoli</name>
    <dbReference type="NCBI Taxonomy" id="1899321"/>
    <lineage>
        <taxon>Bacteria</taxon>
        <taxon>Pseudomonadati</taxon>
        <taxon>Pseudomonadota</taxon>
        <taxon>Alphaproteobacteria</taxon>
        <taxon>Hyphomicrobiales</taxon>
        <taxon>Phyllobacteriaceae</taxon>
        <taxon>Phyllobacterium</taxon>
    </lineage>
</organism>
<accession>A0A368K4T8</accession>
<evidence type="ECO:0000259" key="1">
    <source>
        <dbReference type="Pfam" id="PF01243"/>
    </source>
</evidence>
<dbReference type="AlphaFoldDB" id="A0A368K4T8"/>
<evidence type="ECO:0000313" key="2">
    <source>
        <dbReference type="EMBL" id="RCS23020.1"/>
    </source>
</evidence>
<protein>
    <submittedName>
        <fullName evidence="2">Pyridoxamine 5'-phosphate oxidase family protein</fullName>
    </submittedName>
</protein>
<evidence type="ECO:0000313" key="3">
    <source>
        <dbReference type="Proteomes" id="UP000253420"/>
    </source>
</evidence>
<proteinExistence type="predicted"/>
<dbReference type="Proteomes" id="UP000253420">
    <property type="component" value="Unassembled WGS sequence"/>
</dbReference>
<comment type="caution">
    <text evidence="2">The sequence shown here is derived from an EMBL/GenBank/DDBJ whole genome shotgun (WGS) entry which is preliminary data.</text>
</comment>
<dbReference type="Pfam" id="PF01243">
    <property type="entry name" value="PNPOx_N"/>
    <property type="match status" value="1"/>
</dbReference>
<dbReference type="SUPFAM" id="SSF50475">
    <property type="entry name" value="FMN-binding split barrel"/>
    <property type="match status" value="1"/>
</dbReference>
<dbReference type="OrthoDB" id="2618648at2"/>